<evidence type="ECO:0000256" key="1">
    <source>
        <dbReference type="ARBA" id="ARBA00022801"/>
    </source>
</evidence>
<dbReference type="PANTHER" id="PTHR41814:SF1">
    <property type="entry name" value="CELLULASE"/>
    <property type="match status" value="1"/>
</dbReference>
<dbReference type="GO" id="GO:0016787">
    <property type="term" value="F:hydrolase activity"/>
    <property type="evidence" value="ECO:0007669"/>
    <property type="project" value="UniProtKB-KW"/>
</dbReference>
<dbReference type="RefSeq" id="WP_190248128.1">
    <property type="nucleotide sequence ID" value="NZ_BMPI01000003.1"/>
</dbReference>
<reference evidence="2" key="2">
    <citation type="submission" date="2020-09" db="EMBL/GenBank/DDBJ databases">
        <authorList>
            <person name="Sun Q."/>
            <person name="Ohkuma M."/>
        </authorList>
    </citation>
    <scope>NUCLEOTIDE SEQUENCE</scope>
    <source>
        <strain evidence="2">JCM 19831</strain>
    </source>
</reference>
<proteinExistence type="predicted"/>
<dbReference type="SUPFAM" id="SSF48208">
    <property type="entry name" value="Six-hairpin glycosidases"/>
    <property type="match status" value="1"/>
</dbReference>
<dbReference type="Proteomes" id="UP000642070">
    <property type="component" value="Unassembled WGS sequence"/>
</dbReference>
<name>A0A917WJ66_9ACTN</name>
<evidence type="ECO:0000313" key="2">
    <source>
        <dbReference type="EMBL" id="GGM07843.1"/>
    </source>
</evidence>
<evidence type="ECO:0000313" key="3">
    <source>
        <dbReference type="Proteomes" id="UP000642070"/>
    </source>
</evidence>
<dbReference type="Gene3D" id="1.50.10.10">
    <property type="match status" value="1"/>
</dbReference>
<protein>
    <recommendedName>
        <fullName evidence="4">Glycosyl hydrolase family 88</fullName>
    </recommendedName>
</protein>
<dbReference type="InterPro" id="IPR012341">
    <property type="entry name" value="6hp_glycosidase-like_sf"/>
</dbReference>
<dbReference type="EMBL" id="BMPI01000003">
    <property type="protein sequence ID" value="GGM07843.1"/>
    <property type="molecule type" value="Genomic_DNA"/>
</dbReference>
<accession>A0A917WJ66</accession>
<comment type="caution">
    <text evidence="2">The sequence shown here is derived from an EMBL/GenBank/DDBJ whole genome shotgun (WGS) entry which is preliminary data.</text>
</comment>
<sequence length="295" mass="30578">MRDHPVLLTLLAMQRQNWEQGVATHALLDLGLGDLAARLARDAAVHRSADGRLGTIGGDAGSVNSGALYEAAVLADLTDAASAQLDWIVTAAPRAADGTLFHLLSGPEVWADTVYMVVPMLAFAGRPDLAVAQVEGHRARLCTGGLYAARHDEATGTLAGPEHWGTGSGWVAAGIARAIRHDPALAGPLAGHAREVLDACLACRRADGLFGNVLDDPGSFREANVAQMLEYTIRVGVADGWLPAAYLGTAASLREAVAPLVDDGWVTSVCGAPTFDRPGVSAEAQAFHLLALAAG</sequence>
<gene>
    <name evidence="2" type="ORF">GCM10007977_006080</name>
</gene>
<dbReference type="InterPro" id="IPR008928">
    <property type="entry name" value="6-hairpin_glycosidase_sf"/>
</dbReference>
<dbReference type="PANTHER" id="PTHR41814">
    <property type="entry name" value="EXPRESSED PROTEIN"/>
    <property type="match status" value="1"/>
</dbReference>
<dbReference type="InterPro" id="IPR010905">
    <property type="entry name" value="Glyco_hydro_88"/>
</dbReference>
<dbReference type="Pfam" id="PF07470">
    <property type="entry name" value="Glyco_hydro_88"/>
    <property type="match status" value="1"/>
</dbReference>
<dbReference type="AlphaFoldDB" id="A0A917WJ66"/>
<dbReference type="GO" id="GO:0005975">
    <property type="term" value="P:carbohydrate metabolic process"/>
    <property type="evidence" value="ECO:0007669"/>
    <property type="project" value="InterPro"/>
</dbReference>
<organism evidence="2 3">
    <name type="scientific">Dactylosporangium sucinum</name>
    <dbReference type="NCBI Taxonomy" id="1424081"/>
    <lineage>
        <taxon>Bacteria</taxon>
        <taxon>Bacillati</taxon>
        <taxon>Actinomycetota</taxon>
        <taxon>Actinomycetes</taxon>
        <taxon>Micromonosporales</taxon>
        <taxon>Micromonosporaceae</taxon>
        <taxon>Dactylosporangium</taxon>
    </lineage>
</organism>
<keyword evidence="3" id="KW-1185">Reference proteome</keyword>
<keyword evidence="1" id="KW-0378">Hydrolase</keyword>
<evidence type="ECO:0008006" key="4">
    <source>
        <dbReference type="Google" id="ProtNLM"/>
    </source>
</evidence>
<reference evidence="2" key="1">
    <citation type="journal article" date="2014" name="Int. J. Syst. Evol. Microbiol.">
        <title>Complete genome sequence of Corynebacterium casei LMG S-19264T (=DSM 44701T), isolated from a smear-ripened cheese.</title>
        <authorList>
            <consortium name="US DOE Joint Genome Institute (JGI-PGF)"/>
            <person name="Walter F."/>
            <person name="Albersmeier A."/>
            <person name="Kalinowski J."/>
            <person name="Ruckert C."/>
        </authorList>
    </citation>
    <scope>NUCLEOTIDE SEQUENCE</scope>
    <source>
        <strain evidence="2">JCM 19831</strain>
    </source>
</reference>